<dbReference type="GO" id="GO:0008841">
    <property type="term" value="F:dihydrofolate synthase activity"/>
    <property type="evidence" value="ECO:0007669"/>
    <property type="project" value="TreeGrafter"/>
</dbReference>
<evidence type="ECO:0000259" key="13">
    <source>
        <dbReference type="Pfam" id="PF08245"/>
    </source>
</evidence>
<dbReference type="InterPro" id="IPR004101">
    <property type="entry name" value="Mur_ligase_C"/>
</dbReference>
<proteinExistence type="inferred from homology"/>
<feature type="domain" description="Mur ligase C-terminal" evidence="12">
    <location>
        <begin position="307"/>
        <end position="436"/>
    </location>
</feature>
<evidence type="ECO:0000256" key="2">
    <source>
        <dbReference type="ARBA" id="ARBA00008276"/>
    </source>
</evidence>
<evidence type="ECO:0000256" key="7">
    <source>
        <dbReference type="ARBA" id="ARBA00022840"/>
    </source>
</evidence>
<evidence type="ECO:0000256" key="5">
    <source>
        <dbReference type="ARBA" id="ARBA00022723"/>
    </source>
</evidence>
<evidence type="ECO:0000259" key="12">
    <source>
        <dbReference type="Pfam" id="PF02875"/>
    </source>
</evidence>
<protein>
    <recommendedName>
        <fullName evidence="3">tetrahydrofolate synthase</fullName>
        <ecNumber evidence="3">6.3.2.17</ecNumber>
    </recommendedName>
    <alternativeName>
        <fullName evidence="9">Tetrahydrofolylpolyglutamate synthase</fullName>
    </alternativeName>
</protein>
<comment type="catalytic activity">
    <reaction evidence="10">
        <text>(6S)-5,6,7,8-tetrahydrofolyl-(gamma-L-Glu)(n) + L-glutamate + ATP = (6S)-5,6,7,8-tetrahydrofolyl-(gamma-L-Glu)(n+1) + ADP + phosphate + H(+)</text>
        <dbReference type="Rhea" id="RHEA:10580"/>
        <dbReference type="Rhea" id="RHEA-COMP:14738"/>
        <dbReference type="Rhea" id="RHEA-COMP:14740"/>
        <dbReference type="ChEBI" id="CHEBI:15378"/>
        <dbReference type="ChEBI" id="CHEBI:29985"/>
        <dbReference type="ChEBI" id="CHEBI:30616"/>
        <dbReference type="ChEBI" id="CHEBI:43474"/>
        <dbReference type="ChEBI" id="CHEBI:141005"/>
        <dbReference type="ChEBI" id="CHEBI:456216"/>
        <dbReference type="EC" id="6.3.2.17"/>
    </reaction>
</comment>
<sequence>MIKGQFTYEEAAAYIERIPKFTKKHPLWHTREFLHRLSDPAMDARIIHVAGTNGKGSVCAYLQAILMAEGKKTGFFTSPHLVSVNERIRINNQQISDERFLEIFKEVEEVAGQMEEEGLGHPSYFEFLFGMGMLTFAREKVDYIILETGLGGRLDATNAVEHPAACVITSISLDHTDILGDTIEKIAAEKAGILKKDVPVFFDGSCKKSSDVIRKTAEVVGAPCREISKNAYEIREVDWKHIAFSRVNAYDKDVIYEIPLCGCYQAMNVELALETAEYLMEAAGRKQEIKERSRVWAEALAGITWEGRMERIGDHMILDGAHNPGAIAAFAESVREAEKSAAVSQEAPGTKELEGDPVIVFSAVADKKYEEMIQDLCTQIPARCYVVTEIEDKRRVPAEELKAVFERYTDRPVLERKELKDALRTAEQNRSKEGKIYCLGSLYLVGMVKKLLAGGGNHAEF</sequence>
<reference evidence="15" key="2">
    <citation type="submission" date="2020-02" db="EMBL/GenBank/DDBJ databases">
        <authorList>
            <person name="Littmann E."/>
            <person name="Sorbara M."/>
        </authorList>
    </citation>
    <scope>NUCLEOTIDE SEQUENCE</scope>
    <source>
        <strain evidence="15">MSK.17.11</strain>
        <strain evidence="14">MSK.17.38</strain>
    </source>
</reference>
<gene>
    <name evidence="15" type="ORF">G5A66_06780</name>
    <name evidence="14" type="ORF">G5A75_06800</name>
</gene>
<evidence type="ECO:0000313" key="16">
    <source>
        <dbReference type="Proteomes" id="UP000528555"/>
    </source>
</evidence>
<keyword evidence="16" id="KW-1185">Reference proteome</keyword>
<keyword evidence="7 11" id="KW-0067">ATP-binding</keyword>
<evidence type="ECO:0000313" key="14">
    <source>
        <dbReference type="EMBL" id="NSK14583.1"/>
    </source>
</evidence>
<dbReference type="GO" id="GO:0046872">
    <property type="term" value="F:metal ion binding"/>
    <property type="evidence" value="ECO:0007669"/>
    <property type="project" value="UniProtKB-KW"/>
</dbReference>
<comment type="cofactor">
    <cofactor evidence="1">
        <name>Mg(2+)</name>
        <dbReference type="ChEBI" id="CHEBI:18420"/>
    </cofactor>
</comment>
<dbReference type="NCBIfam" id="TIGR01499">
    <property type="entry name" value="folC"/>
    <property type="match status" value="1"/>
</dbReference>
<evidence type="ECO:0000256" key="4">
    <source>
        <dbReference type="ARBA" id="ARBA00022598"/>
    </source>
</evidence>
<dbReference type="InterPro" id="IPR036565">
    <property type="entry name" value="Mur-like_cat_sf"/>
</dbReference>
<dbReference type="Proteomes" id="UP000528555">
    <property type="component" value="Unassembled WGS sequence"/>
</dbReference>
<dbReference type="Proteomes" id="UP000701680">
    <property type="component" value="Unassembled WGS sequence"/>
</dbReference>
<dbReference type="SUPFAM" id="SSF53244">
    <property type="entry name" value="MurD-like peptide ligases, peptide-binding domain"/>
    <property type="match status" value="1"/>
</dbReference>
<dbReference type="EMBL" id="JAAIUO010000003">
    <property type="protein sequence ID" value="NSK14583.1"/>
    <property type="molecule type" value="Genomic_DNA"/>
</dbReference>
<dbReference type="Pfam" id="PF02875">
    <property type="entry name" value="Mur_ligase_C"/>
    <property type="match status" value="1"/>
</dbReference>
<evidence type="ECO:0000313" key="17">
    <source>
        <dbReference type="Proteomes" id="UP000701680"/>
    </source>
</evidence>
<dbReference type="EMBL" id="JAAITX010000003">
    <property type="protein sequence ID" value="NVH58357.1"/>
    <property type="molecule type" value="Genomic_DNA"/>
</dbReference>
<evidence type="ECO:0000256" key="6">
    <source>
        <dbReference type="ARBA" id="ARBA00022741"/>
    </source>
</evidence>
<dbReference type="SUPFAM" id="SSF53623">
    <property type="entry name" value="MurD-like peptide ligases, catalytic domain"/>
    <property type="match status" value="1"/>
</dbReference>
<evidence type="ECO:0000313" key="15">
    <source>
        <dbReference type="EMBL" id="NVH58357.1"/>
    </source>
</evidence>
<accession>A0A850HK73</accession>
<dbReference type="InterPro" id="IPR013221">
    <property type="entry name" value="Mur_ligase_cen"/>
</dbReference>
<organism evidence="15 16">
    <name type="scientific">Dorea phocaeensis</name>
    <dbReference type="NCBI Taxonomy" id="2040291"/>
    <lineage>
        <taxon>Bacteria</taxon>
        <taxon>Bacillati</taxon>
        <taxon>Bacillota</taxon>
        <taxon>Clostridia</taxon>
        <taxon>Lachnospirales</taxon>
        <taxon>Lachnospiraceae</taxon>
        <taxon>Dorea</taxon>
    </lineage>
</organism>
<dbReference type="AlphaFoldDB" id="A0A850HK73"/>
<dbReference type="InterPro" id="IPR036615">
    <property type="entry name" value="Mur_ligase_C_dom_sf"/>
</dbReference>
<dbReference type="RefSeq" id="WP_173814626.1">
    <property type="nucleotide sequence ID" value="NZ_JAAITX010000003.1"/>
</dbReference>
<keyword evidence="8" id="KW-0460">Magnesium</keyword>
<evidence type="ECO:0000256" key="10">
    <source>
        <dbReference type="ARBA" id="ARBA00047493"/>
    </source>
</evidence>
<keyword evidence="4 11" id="KW-0436">Ligase</keyword>
<evidence type="ECO:0000256" key="11">
    <source>
        <dbReference type="PIRNR" id="PIRNR001563"/>
    </source>
</evidence>
<dbReference type="GO" id="GO:0005524">
    <property type="term" value="F:ATP binding"/>
    <property type="evidence" value="ECO:0007669"/>
    <property type="project" value="UniProtKB-KW"/>
</dbReference>
<dbReference type="PIRSF" id="PIRSF001563">
    <property type="entry name" value="Folylpolyglu_synth"/>
    <property type="match status" value="1"/>
</dbReference>
<evidence type="ECO:0000256" key="1">
    <source>
        <dbReference type="ARBA" id="ARBA00001946"/>
    </source>
</evidence>
<dbReference type="Gene3D" id="3.40.1190.10">
    <property type="entry name" value="Mur-like, catalytic domain"/>
    <property type="match status" value="1"/>
</dbReference>
<feature type="domain" description="Mur ligase central" evidence="13">
    <location>
        <begin position="49"/>
        <end position="273"/>
    </location>
</feature>
<dbReference type="FunFam" id="3.40.1190.10:FF:000011">
    <property type="entry name" value="Folylpolyglutamate synthase/dihydrofolate synthase"/>
    <property type="match status" value="1"/>
</dbReference>
<dbReference type="EC" id="6.3.2.17" evidence="3"/>
<dbReference type="InterPro" id="IPR001645">
    <property type="entry name" value="Folylpolyglutamate_synth"/>
</dbReference>
<dbReference type="PANTHER" id="PTHR11136:SF0">
    <property type="entry name" value="DIHYDROFOLATE SYNTHETASE-RELATED"/>
    <property type="match status" value="1"/>
</dbReference>
<evidence type="ECO:0000256" key="9">
    <source>
        <dbReference type="ARBA" id="ARBA00030592"/>
    </source>
</evidence>
<comment type="caution">
    <text evidence="15">The sequence shown here is derived from an EMBL/GenBank/DDBJ whole genome shotgun (WGS) entry which is preliminary data.</text>
</comment>
<comment type="similarity">
    <text evidence="2 11">Belongs to the folylpolyglutamate synthase family.</text>
</comment>
<dbReference type="GO" id="GO:0005737">
    <property type="term" value="C:cytoplasm"/>
    <property type="evidence" value="ECO:0007669"/>
    <property type="project" value="TreeGrafter"/>
</dbReference>
<dbReference type="PANTHER" id="PTHR11136">
    <property type="entry name" value="FOLYLPOLYGLUTAMATE SYNTHASE-RELATED"/>
    <property type="match status" value="1"/>
</dbReference>
<evidence type="ECO:0000256" key="3">
    <source>
        <dbReference type="ARBA" id="ARBA00013025"/>
    </source>
</evidence>
<keyword evidence="6 11" id="KW-0547">Nucleotide-binding</keyword>
<evidence type="ECO:0000256" key="8">
    <source>
        <dbReference type="ARBA" id="ARBA00022842"/>
    </source>
</evidence>
<dbReference type="GO" id="GO:0004326">
    <property type="term" value="F:tetrahydrofolylpolyglutamate synthase activity"/>
    <property type="evidence" value="ECO:0007669"/>
    <property type="project" value="UniProtKB-EC"/>
</dbReference>
<name>A0A850HK73_9FIRM</name>
<keyword evidence="5" id="KW-0479">Metal-binding</keyword>
<reference evidence="16 17" key="1">
    <citation type="journal article" date="2020" name="Cell Host Microbe">
        <title>Functional and Genomic Variation between Human-Derived Isolates of Lachnospiraceae Reveals Inter- and Intra-Species Diversity.</title>
        <authorList>
            <person name="Sorbara M.T."/>
            <person name="Littmann E.R."/>
            <person name="Fontana E."/>
            <person name="Moody T.U."/>
            <person name="Kohout C.E."/>
            <person name="Gjonbalaj M."/>
            <person name="Eaton V."/>
            <person name="Seok R."/>
            <person name="Leiner I.M."/>
            <person name="Pamer E.G."/>
        </authorList>
    </citation>
    <scope>NUCLEOTIDE SEQUENCE [LARGE SCALE GENOMIC DNA]</scope>
    <source>
        <strain evidence="15 16">MSK.17.11</strain>
        <strain evidence="14 17">MSK.17.38</strain>
    </source>
</reference>
<dbReference type="Pfam" id="PF08245">
    <property type="entry name" value="Mur_ligase_M"/>
    <property type="match status" value="1"/>
</dbReference>
<dbReference type="Gene3D" id="3.90.190.20">
    <property type="entry name" value="Mur ligase, C-terminal domain"/>
    <property type="match status" value="1"/>
</dbReference>